<reference evidence="1" key="2">
    <citation type="journal article" date="2015" name="Fish Shellfish Immunol.">
        <title>Early steps in the European eel (Anguilla anguilla)-Vibrio vulnificus interaction in the gills: Role of the RtxA13 toxin.</title>
        <authorList>
            <person name="Callol A."/>
            <person name="Pajuelo D."/>
            <person name="Ebbesson L."/>
            <person name="Teles M."/>
            <person name="MacKenzie S."/>
            <person name="Amaro C."/>
        </authorList>
    </citation>
    <scope>NUCLEOTIDE SEQUENCE</scope>
</reference>
<accession>A0A0E9RAG9</accession>
<evidence type="ECO:0000313" key="1">
    <source>
        <dbReference type="EMBL" id="JAH25762.1"/>
    </source>
</evidence>
<proteinExistence type="predicted"/>
<dbReference type="EMBL" id="GBXM01082815">
    <property type="protein sequence ID" value="JAH25762.1"/>
    <property type="molecule type" value="Transcribed_RNA"/>
</dbReference>
<reference evidence="1" key="1">
    <citation type="submission" date="2014-11" db="EMBL/GenBank/DDBJ databases">
        <authorList>
            <person name="Amaro Gonzalez C."/>
        </authorList>
    </citation>
    <scope>NUCLEOTIDE SEQUENCE</scope>
</reference>
<organism evidence="1">
    <name type="scientific">Anguilla anguilla</name>
    <name type="common">European freshwater eel</name>
    <name type="synonym">Muraena anguilla</name>
    <dbReference type="NCBI Taxonomy" id="7936"/>
    <lineage>
        <taxon>Eukaryota</taxon>
        <taxon>Metazoa</taxon>
        <taxon>Chordata</taxon>
        <taxon>Craniata</taxon>
        <taxon>Vertebrata</taxon>
        <taxon>Euteleostomi</taxon>
        <taxon>Actinopterygii</taxon>
        <taxon>Neopterygii</taxon>
        <taxon>Teleostei</taxon>
        <taxon>Anguilliformes</taxon>
        <taxon>Anguillidae</taxon>
        <taxon>Anguilla</taxon>
    </lineage>
</organism>
<protein>
    <submittedName>
        <fullName evidence="1">Uncharacterized protein</fullName>
    </submittedName>
</protein>
<sequence>MPNVNMPLRLSSEPK</sequence>
<name>A0A0E9RAG9_ANGAN</name>